<dbReference type="Pfam" id="PF13569">
    <property type="entry name" value="DUF4132"/>
    <property type="match status" value="1"/>
</dbReference>
<evidence type="ECO:0000313" key="3">
    <source>
        <dbReference type="Proteomes" id="UP000034037"/>
    </source>
</evidence>
<dbReference type="EMBL" id="CP011309">
    <property type="protein sequence ID" value="AKF28450.1"/>
    <property type="molecule type" value="Genomic_DNA"/>
</dbReference>
<gene>
    <name evidence="2" type="ORF">YH66_13440</name>
</gene>
<dbReference type="Proteomes" id="UP000034037">
    <property type="component" value="Chromosome"/>
</dbReference>
<accession>A0A0F6Z6H1</accession>
<keyword evidence="3" id="KW-1185">Reference proteome</keyword>
<name>A0A0F6Z6H1_9CORY</name>
<sequence length="296" mass="32609">MAELAVEWIDAGEYQFLLDGEEILARNAKGKQLKTVPAKARKLPEFEQLDALRTALSQHRQTCIATVSAWFLNGQTIPTRVISAVWHDPAWQAMLKDAILNFDGSVGLLRDATADSLSLVDLDGETVNVPVDDNSVISLPHPILMDDLSDWREFAVELSVHQGFDQLFRDTYPKPADEAGQREVLGKYSGGEYEKTNVLVGRSRGGGFTVDFEEGVAGVSLDVVEPGMENNAEITATLEVIDSYEESASLGALYFTWDGRIVPAEEVGPVVWSEGVRMAEFVFSGRTIKDNNEENK</sequence>
<dbReference type="InterPro" id="IPR025406">
    <property type="entry name" value="DUF4132"/>
</dbReference>
<reference evidence="2 3" key="1">
    <citation type="submission" date="2015-04" db="EMBL/GenBank/DDBJ databases">
        <title>Complete Genome Sequence of Brevibacterium flavum ATCC 15168.</title>
        <authorList>
            <person name="Ahn J."/>
            <person name="Park G."/>
            <person name="Jeon W."/>
            <person name="Jang Y."/>
            <person name="Jang M."/>
            <person name="Lee H."/>
            <person name="Lee H."/>
        </authorList>
    </citation>
    <scope>NUCLEOTIDE SEQUENCE [LARGE SCALE GENOMIC DNA]</scope>
    <source>
        <strain evidence="2 3">ATCC 15168</strain>
    </source>
</reference>
<dbReference type="RefSeq" id="WP_003862981.1">
    <property type="nucleotide sequence ID" value="NZ_CP011309.1"/>
</dbReference>
<dbReference type="PATRIC" id="fig|92706.3.peg.2815"/>
<organism evidence="2 3">
    <name type="scientific">[Brevibacterium] flavum</name>
    <dbReference type="NCBI Taxonomy" id="92706"/>
    <lineage>
        <taxon>Bacteria</taxon>
        <taxon>Bacillati</taxon>
        <taxon>Actinomycetota</taxon>
        <taxon>Actinomycetes</taxon>
        <taxon>Mycobacteriales</taxon>
        <taxon>Corynebacteriaceae</taxon>
        <taxon>Corynebacterium</taxon>
    </lineage>
</organism>
<dbReference type="HOGENOM" id="CLU_983037_0_0_11"/>
<dbReference type="AlphaFoldDB" id="A0A0F6Z6H1"/>
<evidence type="ECO:0000259" key="1">
    <source>
        <dbReference type="Pfam" id="PF13569"/>
    </source>
</evidence>
<evidence type="ECO:0000313" key="2">
    <source>
        <dbReference type="EMBL" id="AKF28450.1"/>
    </source>
</evidence>
<proteinExistence type="predicted"/>
<protein>
    <recommendedName>
        <fullName evidence="1">DUF4132 domain-containing protein</fullName>
    </recommendedName>
</protein>
<feature type="domain" description="DUF4132" evidence="1">
    <location>
        <begin position="30"/>
        <end position="202"/>
    </location>
</feature>